<name>A0A7S8IYS6_9BACT</name>
<dbReference type="AlphaFoldDB" id="A0A7S8IYS6"/>
<dbReference type="Proteomes" id="UP000593737">
    <property type="component" value="Chromosome"/>
</dbReference>
<evidence type="ECO:0000313" key="1">
    <source>
        <dbReference type="EMBL" id="QPD03374.1"/>
    </source>
</evidence>
<proteinExistence type="predicted"/>
<sequence>MTQLTKAEYLGLGRRIMPLLGSALCGPSADALRELARAYDPSADDSRIGAEVFLFHKYLLMQACVGVFPEAHVDHIVGGLFAALSERASGLELGPDRQQAMDEMWRLRAGQFDEPFSQDRVQLLDEASGPIHWKQTISRFCRNVHDTVDPPDIWAGTNGPSHLASQSVTAALDQMVSALEEMNRLQFGETV</sequence>
<reference evidence="1 2" key="1">
    <citation type="journal article" date="2020" name="ISME J.">
        <title>Enrichment and physiological characterization of a novel comammox Nitrospira indicates ammonium inhibition of complete nitrification.</title>
        <authorList>
            <person name="Sakoula D."/>
            <person name="Koch H."/>
            <person name="Frank J."/>
            <person name="Jetten M.S.M."/>
            <person name="van Kessel M.A.H.J."/>
            <person name="Lucker S."/>
        </authorList>
    </citation>
    <scope>NUCLEOTIDE SEQUENCE [LARGE SCALE GENOMIC DNA]</scope>
    <source>
        <strain evidence="1">Comreactor17</strain>
    </source>
</reference>
<dbReference type="EMBL" id="CP047423">
    <property type="protein sequence ID" value="QPD03374.1"/>
    <property type="molecule type" value="Genomic_DNA"/>
</dbReference>
<protein>
    <submittedName>
        <fullName evidence="1">Uncharacterized protein</fullName>
    </submittedName>
</protein>
<organism evidence="1 2">
    <name type="scientific">Candidatus Nitrospira kreftii</name>
    <dbReference type="NCBI Taxonomy" id="2652173"/>
    <lineage>
        <taxon>Bacteria</taxon>
        <taxon>Pseudomonadati</taxon>
        <taxon>Nitrospirota</taxon>
        <taxon>Nitrospiria</taxon>
        <taxon>Nitrospirales</taxon>
        <taxon>Nitrospiraceae</taxon>
        <taxon>Nitrospira</taxon>
    </lineage>
</organism>
<gene>
    <name evidence="1" type="ORF">Nkreftii_001148</name>
</gene>
<accession>A0A7S8IYS6</accession>
<dbReference type="KEGG" id="nkf:Nkreftii_001148"/>
<evidence type="ECO:0000313" key="2">
    <source>
        <dbReference type="Proteomes" id="UP000593737"/>
    </source>
</evidence>